<dbReference type="PANTHER" id="PTHR48006:SF60">
    <property type="entry name" value="PROTEIN KINASE DOMAIN-CONTAINING PROTEIN"/>
    <property type="match status" value="1"/>
</dbReference>
<dbReference type="InterPro" id="IPR001245">
    <property type="entry name" value="Ser-Thr/Tyr_kinase_cat_dom"/>
</dbReference>
<feature type="domain" description="Serine-threonine/tyrosine-protein kinase catalytic" evidence="2">
    <location>
        <begin position="207"/>
        <end position="312"/>
    </location>
</feature>
<proteinExistence type="predicted"/>
<comment type="caution">
    <text evidence="3">The sequence shown here is derived from an EMBL/GenBank/DDBJ whole genome shotgun (WGS) entry which is preliminary data.</text>
</comment>
<dbReference type="Proteomes" id="UP000655225">
    <property type="component" value="Unassembled WGS sequence"/>
</dbReference>
<dbReference type="InterPro" id="IPR011009">
    <property type="entry name" value="Kinase-like_dom_sf"/>
</dbReference>
<dbReference type="InterPro" id="IPR051824">
    <property type="entry name" value="LRR_Rcpt-Like_S/T_Kinase"/>
</dbReference>
<evidence type="ECO:0000259" key="2">
    <source>
        <dbReference type="Pfam" id="PF07714"/>
    </source>
</evidence>
<sequence length="394" mass="44548">MMVLNKEVFGRVDSDMGQLFEEINSCDQKEELGPITKEEKESWLRSKWISQGLPYVDYYMNLYSESLIWRLSLDGFSLDRNVEGGDKLERQWRKKCLKFWEACVRIKLYVLVASLLLSTKDFGGFYACAHAIFTESTCVRVDGKPFFASAGSQMEKSIALAQIALAPESDGASFVAVTQLSSQSKRNREFVHEIRHGYTALRTHDLLGYMAPEYAMRGYLTDKADVYSFGIVALEIVSGKSNTNYRPKGEFVYLLDWAYYLQEQGNLLELVDPSLGSNFSQEEATRMLNMALLCTNSSPTLRPAMSAVVSMLEGQIPVQAPLVKRTSRNEDLRFKAFEKPSQDSQTHISSFSQDSQIHRSISMEGLLLDSSMSFQSEEETTYHSSPSKLLPDLS</sequence>
<dbReference type="PANTHER" id="PTHR48006">
    <property type="entry name" value="LEUCINE-RICH REPEAT-CONTAINING PROTEIN DDB_G0281931-RELATED"/>
    <property type="match status" value="1"/>
</dbReference>
<protein>
    <recommendedName>
        <fullName evidence="2">Serine-threonine/tyrosine-protein kinase catalytic domain-containing protein</fullName>
    </recommendedName>
</protein>
<dbReference type="AlphaFoldDB" id="A0A834YRA4"/>
<dbReference type="EMBL" id="JABCRI010000017">
    <property type="protein sequence ID" value="KAF8391178.1"/>
    <property type="molecule type" value="Genomic_DNA"/>
</dbReference>
<organism evidence="3 4">
    <name type="scientific">Tetracentron sinense</name>
    <name type="common">Spur-leaf</name>
    <dbReference type="NCBI Taxonomy" id="13715"/>
    <lineage>
        <taxon>Eukaryota</taxon>
        <taxon>Viridiplantae</taxon>
        <taxon>Streptophyta</taxon>
        <taxon>Embryophyta</taxon>
        <taxon>Tracheophyta</taxon>
        <taxon>Spermatophyta</taxon>
        <taxon>Magnoliopsida</taxon>
        <taxon>Trochodendrales</taxon>
        <taxon>Trochodendraceae</taxon>
        <taxon>Tetracentron</taxon>
    </lineage>
</organism>
<dbReference type="SUPFAM" id="SSF56112">
    <property type="entry name" value="Protein kinase-like (PK-like)"/>
    <property type="match status" value="1"/>
</dbReference>
<accession>A0A834YRA4</accession>
<gene>
    <name evidence="3" type="ORF">HHK36_023479</name>
</gene>
<name>A0A834YRA4_TETSI</name>
<reference evidence="3 4" key="1">
    <citation type="submission" date="2020-04" db="EMBL/GenBank/DDBJ databases">
        <title>Plant Genome Project.</title>
        <authorList>
            <person name="Zhang R.-G."/>
        </authorList>
    </citation>
    <scope>NUCLEOTIDE SEQUENCE [LARGE SCALE GENOMIC DNA]</scope>
    <source>
        <strain evidence="3">YNK0</strain>
        <tissue evidence="3">Leaf</tissue>
    </source>
</reference>
<evidence type="ECO:0000313" key="4">
    <source>
        <dbReference type="Proteomes" id="UP000655225"/>
    </source>
</evidence>
<dbReference type="Pfam" id="PF07714">
    <property type="entry name" value="PK_Tyr_Ser-Thr"/>
    <property type="match status" value="1"/>
</dbReference>
<dbReference type="Gene3D" id="1.10.510.10">
    <property type="entry name" value="Transferase(Phosphotransferase) domain 1"/>
    <property type="match status" value="1"/>
</dbReference>
<dbReference type="OrthoDB" id="1938112at2759"/>
<evidence type="ECO:0000313" key="3">
    <source>
        <dbReference type="EMBL" id="KAF8391178.1"/>
    </source>
</evidence>
<feature type="region of interest" description="Disordered" evidence="1">
    <location>
        <begin position="374"/>
        <end position="394"/>
    </location>
</feature>
<dbReference type="GO" id="GO:0004672">
    <property type="term" value="F:protein kinase activity"/>
    <property type="evidence" value="ECO:0007669"/>
    <property type="project" value="InterPro"/>
</dbReference>
<keyword evidence="4" id="KW-1185">Reference proteome</keyword>
<evidence type="ECO:0000256" key="1">
    <source>
        <dbReference type="SAM" id="MobiDB-lite"/>
    </source>
</evidence>